<proteinExistence type="predicted"/>
<name>A0ABY0BH40_MORCA</name>
<dbReference type="Proteomes" id="UP000268436">
    <property type="component" value="Unassembled WGS sequence"/>
</dbReference>
<sequence length="38" mass="4430">MLSKKNTLNKFWIAQIFDTQIQINIPKTKAIILIIKTT</sequence>
<organism evidence="1 2">
    <name type="scientific">Moraxella catarrhalis</name>
    <name type="common">Branhamella catarrhalis</name>
    <dbReference type="NCBI Taxonomy" id="480"/>
    <lineage>
        <taxon>Bacteria</taxon>
        <taxon>Pseudomonadati</taxon>
        <taxon>Pseudomonadota</taxon>
        <taxon>Gammaproteobacteria</taxon>
        <taxon>Moraxellales</taxon>
        <taxon>Moraxellaceae</taxon>
        <taxon>Moraxella</taxon>
    </lineage>
</organism>
<evidence type="ECO:0000313" key="1">
    <source>
        <dbReference type="EMBL" id="RUO11850.1"/>
    </source>
</evidence>
<dbReference type="EMBL" id="RYER01000027">
    <property type="protein sequence ID" value="RUO11850.1"/>
    <property type="molecule type" value="Genomic_DNA"/>
</dbReference>
<comment type="caution">
    <text evidence="1">The sequence shown here is derived from an EMBL/GenBank/DDBJ whole genome shotgun (WGS) entry which is preliminary data.</text>
</comment>
<gene>
    <name evidence="1" type="ORF">EJK54_0514</name>
</gene>
<keyword evidence="2" id="KW-1185">Reference proteome</keyword>
<accession>A0ABY0BH40</accession>
<reference evidence="1 2" key="1">
    <citation type="submission" date="2018-12" db="EMBL/GenBank/DDBJ databases">
        <title>Persistence of Moraxella catarrhalis in Chronic Obstructive Pulmonary Disease and Regulation of the Hag/MID Adhesin.</title>
        <authorList>
            <person name="Murphy T."/>
            <person name="Zhao X."/>
            <person name="Vyas G."/>
            <person name="Aluvathingal J."/>
            <person name="Nadendla S."/>
            <person name="Tallon L."/>
            <person name="Tettelin H."/>
        </authorList>
    </citation>
    <scope>NUCLEOTIDE SEQUENCE [LARGE SCALE GENOMIC DNA]</scope>
    <source>
        <strain evidence="1 2">173P27B1</strain>
    </source>
</reference>
<protein>
    <submittedName>
        <fullName evidence="1">Uncharacterized protein</fullName>
    </submittedName>
</protein>
<evidence type="ECO:0000313" key="2">
    <source>
        <dbReference type="Proteomes" id="UP000268436"/>
    </source>
</evidence>